<gene>
    <name evidence="1" type="ORF">GOOTI_043_00030</name>
</gene>
<organism evidence="1 2">
    <name type="scientific">Gordonia otitidis (strain DSM 44809 / CCUG 52243 / JCM 12355 / NBRC 100426 / IFM 10032)</name>
    <dbReference type="NCBI Taxonomy" id="1108044"/>
    <lineage>
        <taxon>Bacteria</taxon>
        <taxon>Bacillati</taxon>
        <taxon>Actinomycetota</taxon>
        <taxon>Actinomycetes</taxon>
        <taxon>Mycobacteriales</taxon>
        <taxon>Gordoniaceae</taxon>
        <taxon>Gordonia</taxon>
    </lineage>
</organism>
<dbReference type="RefSeq" id="WP_007237381.1">
    <property type="nucleotide sequence ID" value="NZ_BAFB01000043.1"/>
</dbReference>
<protein>
    <submittedName>
        <fullName evidence="1">Helicase</fullName>
    </submittedName>
</protein>
<reference evidence="1" key="1">
    <citation type="submission" date="2012-02" db="EMBL/GenBank/DDBJ databases">
        <title>Whole genome shotgun sequence of Gordonia otitidis NBRC 100426.</title>
        <authorList>
            <person name="Yoshida I."/>
            <person name="Hosoyama A."/>
            <person name="Tsuchikane K."/>
            <person name="Katsumata H."/>
            <person name="Yamazaki S."/>
            <person name="Fujita N."/>
        </authorList>
    </citation>
    <scope>NUCLEOTIDE SEQUENCE [LARGE SCALE GENOMIC DNA]</scope>
    <source>
        <strain evidence="1">NBRC 100426</strain>
    </source>
</reference>
<dbReference type="OrthoDB" id="9814088at2"/>
<keyword evidence="1" id="KW-0378">Hydrolase</keyword>
<evidence type="ECO:0000313" key="2">
    <source>
        <dbReference type="Proteomes" id="UP000005038"/>
    </source>
</evidence>
<keyword evidence="1" id="KW-0067">ATP-binding</keyword>
<name>H5TI14_GORO1</name>
<feature type="non-terminal residue" evidence="1">
    <location>
        <position position="1"/>
    </location>
</feature>
<dbReference type="AlphaFoldDB" id="H5TI14"/>
<dbReference type="EMBL" id="BAFB01000043">
    <property type="protein sequence ID" value="GAB33122.1"/>
    <property type="molecule type" value="Genomic_DNA"/>
</dbReference>
<dbReference type="Proteomes" id="UP000005038">
    <property type="component" value="Unassembled WGS sequence"/>
</dbReference>
<sequence>FQPDLPLSFRDAYALVFKRGGYLGRDAQIALANRLRSVPSAKVSRQVRGAINQGRTDEERIKLITEVLDEAGISAPQPREPLPDVEKHEVRLVTWLAVKGTRALEETAQ</sequence>
<dbReference type="GO" id="GO:0004386">
    <property type="term" value="F:helicase activity"/>
    <property type="evidence" value="ECO:0007669"/>
    <property type="project" value="UniProtKB-KW"/>
</dbReference>
<comment type="caution">
    <text evidence="1">The sequence shown here is derived from an EMBL/GenBank/DDBJ whole genome shotgun (WGS) entry which is preliminary data.</text>
</comment>
<accession>H5TI14</accession>
<keyword evidence="1" id="KW-0347">Helicase</keyword>
<keyword evidence="1" id="KW-0547">Nucleotide-binding</keyword>
<evidence type="ECO:0000313" key="1">
    <source>
        <dbReference type="EMBL" id="GAB33122.1"/>
    </source>
</evidence>
<proteinExistence type="predicted"/>
<dbReference type="STRING" id="1108044.GOOTI_043_00030"/>
<keyword evidence="2" id="KW-1185">Reference proteome</keyword>